<evidence type="ECO:0000313" key="2">
    <source>
        <dbReference type="Proteomes" id="UP001300692"/>
    </source>
</evidence>
<gene>
    <name evidence="1" type="ORF">N7U62_16075</name>
</gene>
<accession>A0ABT3CXI9</accession>
<sequence>MKVILDIDDSNTTAFLKLVEGLDYVNILKTISNEKTEQSIQDLVEAFEDVRLHEDGKKQLKSASDLLNGLLA</sequence>
<protein>
    <submittedName>
        <fullName evidence="1">Uncharacterized protein</fullName>
    </submittedName>
</protein>
<dbReference type="EMBL" id="JAOYOD010000001">
    <property type="protein sequence ID" value="MCV9388200.1"/>
    <property type="molecule type" value="Genomic_DNA"/>
</dbReference>
<name>A0ABT3CXI9_9BACT</name>
<dbReference type="RefSeq" id="WP_264139036.1">
    <property type="nucleotide sequence ID" value="NZ_JAOYOD010000001.1"/>
</dbReference>
<keyword evidence="2" id="KW-1185">Reference proteome</keyword>
<comment type="caution">
    <text evidence="1">The sequence shown here is derived from an EMBL/GenBank/DDBJ whole genome shotgun (WGS) entry which is preliminary data.</text>
</comment>
<proteinExistence type="predicted"/>
<reference evidence="1 2" key="1">
    <citation type="submission" date="2022-10" db="EMBL/GenBank/DDBJ databases">
        <title>Comparative genomics and taxonomic characterization of three novel marine species of genus Reichenbachiella exhibiting antioxidant and polysaccharide degradation activities.</title>
        <authorList>
            <person name="Muhammad N."/>
            <person name="Lee Y.-J."/>
            <person name="Ko J."/>
            <person name="Kim S.-G."/>
        </authorList>
    </citation>
    <scope>NUCLEOTIDE SEQUENCE [LARGE SCALE GENOMIC DNA]</scope>
    <source>
        <strain evidence="1 2">ABR2-5</strain>
    </source>
</reference>
<evidence type="ECO:0000313" key="1">
    <source>
        <dbReference type="EMBL" id="MCV9388200.1"/>
    </source>
</evidence>
<dbReference type="Proteomes" id="UP001300692">
    <property type="component" value="Unassembled WGS sequence"/>
</dbReference>
<organism evidence="1 2">
    <name type="scientific">Reichenbachiella ulvae</name>
    <dbReference type="NCBI Taxonomy" id="2980104"/>
    <lineage>
        <taxon>Bacteria</taxon>
        <taxon>Pseudomonadati</taxon>
        <taxon>Bacteroidota</taxon>
        <taxon>Cytophagia</taxon>
        <taxon>Cytophagales</taxon>
        <taxon>Reichenbachiellaceae</taxon>
        <taxon>Reichenbachiella</taxon>
    </lineage>
</organism>